<dbReference type="FunFam" id="1.25.40.90:FF:000006">
    <property type="entry name" value="Clathrin interactor 1"/>
    <property type="match status" value="1"/>
</dbReference>
<dbReference type="GO" id="GO:0006897">
    <property type="term" value="P:endocytosis"/>
    <property type="evidence" value="ECO:0007669"/>
    <property type="project" value="TreeGrafter"/>
</dbReference>
<dbReference type="EMBL" id="LHPF02000004">
    <property type="protein sequence ID" value="PSC74585.1"/>
    <property type="molecule type" value="Genomic_DNA"/>
</dbReference>
<dbReference type="GO" id="GO:0005543">
    <property type="term" value="F:phospholipid binding"/>
    <property type="evidence" value="ECO:0007669"/>
    <property type="project" value="TreeGrafter"/>
</dbReference>
<comment type="similarity">
    <text evidence="2">Belongs to the epsin family.</text>
</comment>
<feature type="compositionally biased region" description="Low complexity" evidence="4">
    <location>
        <begin position="204"/>
        <end position="213"/>
    </location>
</feature>
<comment type="caution">
    <text evidence="6">The sequence shown here is derived from an EMBL/GenBank/DDBJ whole genome shotgun (WGS) entry which is preliminary data.</text>
</comment>
<keyword evidence="7" id="KW-1185">Reference proteome</keyword>
<dbReference type="AlphaFoldDB" id="A0A2P6VKH0"/>
<evidence type="ECO:0000256" key="1">
    <source>
        <dbReference type="ARBA" id="ARBA00004132"/>
    </source>
</evidence>
<evidence type="ECO:0000313" key="7">
    <source>
        <dbReference type="Proteomes" id="UP000239649"/>
    </source>
</evidence>
<dbReference type="Gene3D" id="1.25.40.90">
    <property type="match status" value="1"/>
</dbReference>
<dbReference type="InterPro" id="IPR008942">
    <property type="entry name" value="ENTH_VHS"/>
</dbReference>
<keyword evidence="3" id="KW-0968">Cytoplasmic vesicle</keyword>
<feature type="compositionally biased region" description="Low complexity" evidence="4">
    <location>
        <begin position="409"/>
        <end position="428"/>
    </location>
</feature>
<dbReference type="GO" id="GO:0030125">
    <property type="term" value="C:clathrin vesicle coat"/>
    <property type="evidence" value="ECO:0007669"/>
    <property type="project" value="TreeGrafter"/>
</dbReference>
<dbReference type="SMART" id="SM00273">
    <property type="entry name" value="ENTH"/>
    <property type="match status" value="1"/>
</dbReference>
<dbReference type="STRING" id="554055.A0A2P6VKH0"/>
<evidence type="ECO:0000256" key="2">
    <source>
        <dbReference type="ARBA" id="ARBA00010130"/>
    </source>
</evidence>
<dbReference type="PANTHER" id="PTHR12276:SF45">
    <property type="entry name" value="CLATHRIN INTERACTOR 1"/>
    <property type="match status" value="1"/>
</dbReference>
<dbReference type="CDD" id="cd03571">
    <property type="entry name" value="ENTH"/>
    <property type="match status" value="1"/>
</dbReference>
<dbReference type="Pfam" id="PF01417">
    <property type="entry name" value="ENTH"/>
    <property type="match status" value="1"/>
</dbReference>
<dbReference type="OrthoDB" id="4033880at2759"/>
<proteinExistence type="inferred from homology"/>
<sequence length="558" mass="56450">MSASGASAKALLKNAWRVTKQVALQKSRTELCAIESTGDAPWGPTGAQMTEISEACFDAEKFKQAWAVILKRFESEPAQWRRVYKALLLTEHLLKNSSQHVVQTILDAAPILEGLKQFKYLDEKNKDHGINVSNRAKELVLLLEDPDRIRAERQKAKSLKEKFKGASREQMAEAAGGSGPAPGWGSTGGSHAYASAGGLERHSAASFGSSAGGFERRTAGGPAHARGADDEGHLGEEGPVLSGEARPKGYGVVPSHTSDPVAATAQRISSMRQAGLLRDEEGPSAALPRPSSESSLGGLGTGAAGAGMHSSASHDDLSVAHSSSSQPAKPSLHELAARRAGPKKLQEVRVNPAIASSLAALSGKPAAAPAVASKPAVVAPPPPLAAKPEPVATLANLLAPPAEPHSAQRTASGVSSGAASPARAATSPQHGAACQAGRDAFEGAGSGHSTGPASPTAAAVPVFDAFAAHKPAASPGAISLTATAGAAPAGSPPALPAYLFAEPTPPGYTAASSWGSHVSGAGAAAPPTASPTALKGATLAKAPSHPEDALFADFSPFK</sequence>
<feature type="compositionally biased region" description="Basic and acidic residues" evidence="4">
    <location>
        <begin position="226"/>
        <end position="236"/>
    </location>
</feature>
<feature type="region of interest" description="Disordered" evidence="4">
    <location>
        <begin position="153"/>
        <end position="189"/>
    </location>
</feature>
<dbReference type="GO" id="GO:0005768">
    <property type="term" value="C:endosome"/>
    <property type="evidence" value="ECO:0007669"/>
    <property type="project" value="TreeGrafter"/>
</dbReference>
<reference evidence="6 7" key="1">
    <citation type="journal article" date="2018" name="Plant J.">
        <title>Genome sequences of Chlorella sorokiniana UTEX 1602 and Micractinium conductrix SAG 241.80: implications to maltose excretion by a green alga.</title>
        <authorList>
            <person name="Arriola M.B."/>
            <person name="Velmurugan N."/>
            <person name="Zhang Y."/>
            <person name="Plunkett M.H."/>
            <person name="Hondzo H."/>
            <person name="Barney B.M."/>
        </authorList>
    </citation>
    <scope>NUCLEOTIDE SEQUENCE [LARGE SCALE GENOMIC DNA]</scope>
    <source>
        <strain evidence="6 7">SAG 241.80</strain>
    </source>
</reference>
<dbReference type="GO" id="GO:0030276">
    <property type="term" value="F:clathrin binding"/>
    <property type="evidence" value="ECO:0007669"/>
    <property type="project" value="TreeGrafter"/>
</dbReference>
<dbReference type="PROSITE" id="PS50942">
    <property type="entry name" value="ENTH"/>
    <property type="match status" value="1"/>
</dbReference>
<evidence type="ECO:0000256" key="3">
    <source>
        <dbReference type="ARBA" id="ARBA00023329"/>
    </source>
</evidence>
<dbReference type="InterPro" id="IPR013809">
    <property type="entry name" value="ENTH"/>
</dbReference>
<dbReference type="GO" id="GO:0005886">
    <property type="term" value="C:plasma membrane"/>
    <property type="evidence" value="ECO:0007669"/>
    <property type="project" value="TreeGrafter"/>
</dbReference>
<evidence type="ECO:0000259" key="5">
    <source>
        <dbReference type="PROSITE" id="PS50942"/>
    </source>
</evidence>
<feature type="region of interest" description="Disordered" evidence="4">
    <location>
        <begin position="401"/>
        <end position="434"/>
    </location>
</feature>
<name>A0A2P6VKH0_9CHLO</name>
<evidence type="ECO:0000256" key="4">
    <source>
        <dbReference type="SAM" id="MobiDB-lite"/>
    </source>
</evidence>
<feature type="region of interest" description="Disordered" evidence="4">
    <location>
        <begin position="204"/>
        <end position="261"/>
    </location>
</feature>
<gene>
    <name evidence="6" type="ORF">C2E20_2371</name>
</gene>
<accession>A0A2P6VKH0</accession>
<feature type="compositionally biased region" description="Basic and acidic residues" evidence="4">
    <location>
        <begin position="153"/>
        <end position="171"/>
    </location>
</feature>
<dbReference type="Proteomes" id="UP000239649">
    <property type="component" value="Unassembled WGS sequence"/>
</dbReference>
<organism evidence="6 7">
    <name type="scientific">Micractinium conductrix</name>
    <dbReference type="NCBI Taxonomy" id="554055"/>
    <lineage>
        <taxon>Eukaryota</taxon>
        <taxon>Viridiplantae</taxon>
        <taxon>Chlorophyta</taxon>
        <taxon>core chlorophytes</taxon>
        <taxon>Trebouxiophyceae</taxon>
        <taxon>Chlorellales</taxon>
        <taxon>Chlorellaceae</taxon>
        <taxon>Chlorella clade</taxon>
        <taxon>Micractinium</taxon>
    </lineage>
</organism>
<feature type="compositionally biased region" description="Gly residues" evidence="4">
    <location>
        <begin position="176"/>
        <end position="188"/>
    </location>
</feature>
<dbReference type="PANTHER" id="PTHR12276">
    <property type="entry name" value="EPSIN/ENT-RELATED"/>
    <property type="match status" value="1"/>
</dbReference>
<comment type="subcellular location">
    <subcellularLocation>
        <location evidence="1">Cytoplasmic vesicle</location>
        <location evidence="1">Clathrin-coated vesicle</location>
    </subcellularLocation>
</comment>
<evidence type="ECO:0000313" key="6">
    <source>
        <dbReference type="EMBL" id="PSC74585.1"/>
    </source>
</evidence>
<feature type="domain" description="ENTH" evidence="5">
    <location>
        <begin position="21"/>
        <end position="153"/>
    </location>
</feature>
<dbReference type="SUPFAM" id="SSF48464">
    <property type="entry name" value="ENTH/VHS domain"/>
    <property type="match status" value="1"/>
</dbReference>
<protein>
    <recommendedName>
        <fullName evidence="5">ENTH domain-containing protein</fullName>
    </recommendedName>
</protein>
<feature type="region of interest" description="Disordered" evidence="4">
    <location>
        <begin position="279"/>
        <end position="334"/>
    </location>
</feature>